<dbReference type="Proteomes" id="UP000269221">
    <property type="component" value="Unassembled WGS sequence"/>
</dbReference>
<proteinExistence type="predicted"/>
<evidence type="ECO:0000313" key="3">
    <source>
        <dbReference type="Proteomes" id="UP000269221"/>
    </source>
</evidence>
<feature type="region of interest" description="Disordered" evidence="1">
    <location>
        <begin position="152"/>
        <end position="181"/>
    </location>
</feature>
<accession>A0A3M0JX93</accession>
<reference evidence="2 3" key="1">
    <citation type="submission" date="2018-07" db="EMBL/GenBank/DDBJ databases">
        <title>A high quality draft genome assembly of the barn swallow (H. rustica rustica).</title>
        <authorList>
            <person name="Formenti G."/>
            <person name="Chiara M."/>
            <person name="Poveda L."/>
            <person name="Francoijs K.-J."/>
            <person name="Bonisoli-Alquati A."/>
            <person name="Canova L."/>
            <person name="Gianfranceschi L."/>
            <person name="Horner D.S."/>
            <person name="Saino N."/>
        </authorList>
    </citation>
    <scope>NUCLEOTIDE SEQUENCE [LARGE SCALE GENOMIC DNA]</scope>
    <source>
        <strain evidence="2">Chelidonia</strain>
        <tissue evidence="2">Blood</tissue>
    </source>
</reference>
<gene>
    <name evidence="2" type="ORF">DUI87_18596</name>
</gene>
<dbReference type="EMBL" id="QRBI01000123">
    <property type="protein sequence ID" value="RMC05405.1"/>
    <property type="molecule type" value="Genomic_DNA"/>
</dbReference>
<evidence type="ECO:0000313" key="2">
    <source>
        <dbReference type="EMBL" id="RMC05405.1"/>
    </source>
</evidence>
<keyword evidence="3" id="KW-1185">Reference proteome</keyword>
<name>A0A3M0JX93_HIRRU</name>
<comment type="caution">
    <text evidence="2">The sequence shown here is derived from an EMBL/GenBank/DDBJ whole genome shotgun (WGS) entry which is preliminary data.</text>
</comment>
<protein>
    <recommendedName>
        <fullName evidence="4">Reverse transcriptase domain-containing protein</fullName>
    </recommendedName>
</protein>
<organism evidence="2 3">
    <name type="scientific">Hirundo rustica rustica</name>
    <dbReference type="NCBI Taxonomy" id="333673"/>
    <lineage>
        <taxon>Eukaryota</taxon>
        <taxon>Metazoa</taxon>
        <taxon>Chordata</taxon>
        <taxon>Craniata</taxon>
        <taxon>Vertebrata</taxon>
        <taxon>Euteleostomi</taxon>
        <taxon>Archelosauria</taxon>
        <taxon>Archosauria</taxon>
        <taxon>Dinosauria</taxon>
        <taxon>Saurischia</taxon>
        <taxon>Theropoda</taxon>
        <taxon>Coelurosauria</taxon>
        <taxon>Aves</taxon>
        <taxon>Neognathae</taxon>
        <taxon>Neoaves</taxon>
        <taxon>Telluraves</taxon>
        <taxon>Australaves</taxon>
        <taxon>Passeriformes</taxon>
        <taxon>Sylvioidea</taxon>
        <taxon>Hirundinidae</taxon>
        <taxon>Hirundo</taxon>
    </lineage>
</organism>
<evidence type="ECO:0000256" key="1">
    <source>
        <dbReference type="SAM" id="MobiDB-lite"/>
    </source>
</evidence>
<dbReference type="STRING" id="333673.A0A3M0JX93"/>
<dbReference type="AlphaFoldDB" id="A0A3M0JX93"/>
<sequence>MVHWVKNWLKGKAQNVVVNGARFGWWPGISGVSPGCNSRASLFKVCISDLDAEVECMVSKSVEDSKLGGVVDSFRGQEALYRDLDKLENWVIIHGMQFNKCKCWVLHLGCSHSSHKSTLGEEWLQRRIWGCWLTGGSTGISSVCPGSQYGKAQPGVHQTKHHQPDKTSDYPGVFNTSVASP</sequence>
<evidence type="ECO:0008006" key="4">
    <source>
        <dbReference type="Google" id="ProtNLM"/>
    </source>
</evidence>
<dbReference type="OrthoDB" id="10443239at2759"/>